<keyword evidence="2" id="KW-1133">Transmembrane helix</keyword>
<feature type="transmembrane region" description="Helical" evidence="2">
    <location>
        <begin position="98"/>
        <end position="117"/>
    </location>
</feature>
<evidence type="ECO:0000256" key="1">
    <source>
        <dbReference type="SAM" id="MobiDB-lite"/>
    </source>
</evidence>
<proteinExistence type="predicted"/>
<accession>A0A0H2S7L3</accession>
<keyword evidence="4" id="KW-1185">Reference proteome</keyword>
<dbReference type="AlphaFoldDB" id="A0A0H2S7L3"/>
<feature type="region of interest" description="Disordered" evidence="1">
    <location>
        <begin position="290"/>
        <end position="390"/>
    </location>
</feature>
<name>A0A0H2S7L3_9AGAM</name>
<dbReference type="Proteomes" id="UP000053477">
    <property type="component" value="Unassembled WGS sequence"/>
</dbReference>
<feature type="compositionally biased region" description="Low complexity" evidence="1">
    <location>
        <begin position="316"/>
        <end position="325"/>
    </location>
</feature>
<organism evidence="3 4">
    <name type="scientific">Schizopora paradoxa</name>
    <dbReference type="NCBI Taxonomy" id="27342"/>
    <lineage>
        <taxon>Eukaryota</taxon>
        <taxon>Fungi</taxon>
        <taxon>Dikarya</taxon>
        <taxon>Basidiomycota</taxon>
        <taxon>Agaricomycotina</taxon>
        <taxon>Agaricomycetes</taxon>
        <taxon>Hymenochaetales</taxon>
        <taxon>Schizoporaceae</taxon>
        <taxon>Schizopora</taxon>
    </lineage>
</organism>
<protein>
    <submittedName>
        <fullName evidence="3">Uncharacterized protein</fullName>
    </submittedName>
</protein>
<dbReference type="EMBL" id="KQ085884">
    <property type="protein sequence ID" value="KLO19924.1"/>
    <property type="molecule type" value="Genomic_DNA"/>
</dbReference>
<evidence type="ECO:0000313" key="3">
    <source>
        <dbReference type="EMBL" id="KLO19924.1"/>
    </source>
</evidence>
<keyword evidence="2" id="KW-0472">Membrane</keyword>
<feature type="transmembrane region" description="Helical" evidence="2">
    <location>
        <begin position="161"/>
        <end position="185"/>
    </location>
</feature>
<keyword evidence="2" id="KW-0812">Transmembrane</keyword>
<gene>
    <name evidence="3" type="ORF">SCHPADRAFT_935038</name>
</gene>
<reference evidence="3 4" key="1">
    <citation type="submission" date="2015-04" db="EMBL/GenBank/DDBJ databases">
        <title>Complete genome sequence of Schizopora paradoxa KUC8140, a cosmopolitan wood degrader in East Asia.</title>
        <authorList>
            <consortium name="DOE Joint Genome Institute"/>
            <person name="Min B."/>
            <person name="Park H."/>
            <person name="Jang Y."/>
            <person name="Kim J.-J."/>
            <person name="Kim K.H."/>
            <person name="Pangilinan J."/>
            <person name="Lipzen A."/>
            <person name="Riley R."/>
            <person name="Grigoriev I.V."/>
            <person name="Spatafora J.W."/>
            <person name="Choi I.-G."/>
        </authorList>
    </citation>
    <scope>NUCLEOTIDE SEQUENCE [LARGE SCALE GENOMIC DNA]</scope>
    <source>
        <strain evidence="3 4">KUC8140</strain>
    </source>
</reference>
<dbReference type="OrthoDB" id="2355659at2759"/>
<sequence length="390" mass="42464">MTYPPPRRLGSGVAMLSLSSISAAFNAVVATRLLSYWHVLKWEADSEWEMPTGEWKIDGVKLVWAILVAYFAAGAAVSCMGIIGALKRSPSLVGFYRNYSVADLCTSAFATVLLAFATFRSGARAAMCEELALQPDLLRELDLNDIGINPENCELMFERGVVVFVGLVAILLVVRLQFILSITNFHKQVLRERMYGHDLTSDLSLNIPGTAPYTDVIPIDNVAPRRIYLLGSRTKTDPASLNASSSRAGNALGNAHKQSVMQNGLGDALVYAPVPIESLSAEEAEELASSGAWVASPQSTTFPDMQTPHRRHNRSQSRSSTSTYTTDRRHSRTQSATDAESYGTRSAEGTRHSRTRSSSFGKGGRIALPSHPNEGLLPSYETSVLYDVKS</sequence>
<feature type="transmembrane region" description="Helical" evidence="2">
    <location>
        <begin position="12"/>
        <end position="34"/>
    </location>
</feature>
<evidence type="ECO:0000256" key="2">
    <source>
        <dbReference type="SAM" id="Phobius"/>
    </source>
</evidence>
<feature type="transmembrane region" description="Helical" evidence="2">
    <location>
        <begin position="62"/>
        <end position="86"/>
    </location>
</feature>
<evidence type="ECO:0000313" key="4">
    <source>
        <dbReference type="Proteomes" id="UP000053477"/>
    </source>
</evidence>
<dbReference type="InParanoid" id="A0A0H2S7L3"/>